<proteinExistence type="predicted"/>
<sequence>MTRRMLLGGTLVAGSAGALAVLNVWPQEVASPSGSSPATYDPSAGRETLSDGRQVVLEDPISQEQVDQMDVQPSGLRMEVPAAGIFAEMRSMHSYLGEDGVKILNPPTSEHPYWVRDWADPVDGTGMVVVATHSVRGLPEIPGSRLIDIDAGRSTLSPGDVILIGDRRFEVTVVHEELKGDLAGDQEIWADIPGKLLIVTCLQRSAGKSQKNIVIEAMESAVDGTSLGSDGGA</sequence>
<comment type="caution">
    <text evidence="2">The sequence shown here is derived from an EMBL/GenBank/DDBJ whole genome shotgun (WGS) entry which is preliminary data.</text>
</comment>
<protein>
    <submittedName>
        <fullName evidence="2">Class F sortase</fullName>
    </submittedName>
</protein>
<dbReference type="InterPro" id="IPR042001">
    <property type="entry name" value="Sortase_F"/>
</dbReference>
<name>A0ABT0R382_9MICO</name>
<dbReference type="RefSeq" id="WP_249738474.1">
    <property type="nucleotide sequence ID" value="NZ_JAKNCJ010000012.1"/>
</dbReference>
<reference evidence="2" key="1">
    <citation type="submission" date="2022-02" db="EMBL/GenBank/DDBJ databases">
        <authorList>
            <person name="Lee M."/>
            <person name="Kim S.-J."/>
            <person name="Jung M.-Y."/>
        </authorList>
    </citation>
    <scope>NUCLEOTIDE SEQUENCE</scope>
    <source>
        <strain evidence="2">JHP9</strain>
    </source>
</reference>
<dbReference type="CDD" id="cd05829">
    <property type="entry name" value="Sortase_F"/>
    <property type="match status" value="1"/>
</dbReference>
<dbReference type="Proteomes" id="UP001203761">
    <property type="component" value="Unassembled WGS sequence"/>
</dbReference>
<organism evidence="2 3">
    <name type="scientific">Brachybacterium equifaecis</name>
    <dbReference type="NCBI Taxonomy" id="2910770"/>
    <lineage>
        <taxon>Bacteria</taxon>
        <taxon>Bacillati</taxon>
        <taxon>Actinomycetota</taxon>
        <taxon>Actinomycetes</taxon>
        <taxon>Micrococcales</taxon>
        <taxon>Dermabacteraceae</taxon>
        <taxon>Brachybacterium</taxon>
    </lineage>
</organism>
<evidence type="ECO:0000313" key="2">
    <source>
        <dbReference type="EMBL" id="MCL6424394.1"/>
    </source>
</evidence>
<feature type="chain" id="PRO_5045877742" evidence="1">
    <location>
        <begin position="21"/>
        <end position="233"/>
    </location>
</feature>
<feature type="signal peptide" evidence="1">
    <location>
        <begin position="1"/>
        <end position="20"/>
    </location>
</feature>
<keyword evidence="3" id="KW-1185">Reference proteome</keyword>
<keyword evidence="1" id="KW-0732">Signal</keyword>
<gene>
    <name evidence="2" type="ORF">Bequi_13570</name>
</gene>
<evidence type="ECO:0000256" key="1">
    <source>
        <dbReference type="SAM" id="SignalP"/>
    </source>
</evidence>
<accession>A0ABT0R382</accession>
<dbReference type="EMBL" id="JAKNCJ010000012">
    <property type="protein sequence ID" value="MCL6424394.1"/>
    <property type="molecule type" value="Genomic_DNA"/>
</dbReference>
<evidence type="ECO:0000313" key="3">
    <source>
        <dbReference type="Proteomes" id="UP001203761"/>
    </source>
</evidence>